<feature type="region of interest" description="Disordered" evidence="2">
    <location>
        <begin position="496"/>
        <end position="526"/>
    </location>
</feature>
<dbReference type="OrthoDB" id="25157at2759"/>
<dbReference type="PANTHER" id="PTHR12979">
    <property type="entry name" value="CCR4-NOT TRANSCRIPTION COMPLEX SUBUNIT 10"/>
    <property type="match status" value="1"/>
</dbReference>
<sequence length="796" mass="81759">MATSGGPEAAAFTHFTNRDFDRAVEALQKVPQRLRGEARIQHNLAVAAFYRGGCVEIKRLVDALGALATAANAAEHPPGPGGAEDAAGGLGLATLSYNQAVLFYHLRRYSASLEILEGGLYRNVEALDEDLALRVCLLLVEVLLVLGQGAKAASVLLFVEKTFCSPAAATRSGASTSDDSTASNGGGSSSSSSTTPQRASSAASSSSADRPQLSLSLEQLQFVVHLYRARLQLLAKSANATKKELKQAGEALLLMQQQQQQIASSTSGTATGPGTGGPAGQLAFLKAHLEYTRRNYRKSLKLLNASQKRFSTNGDSSTTSSPSSSPPSPDALSAAYFNNMGCIHYQTAKYGAAAFYLAKAVRDDWSSTTEGSTTARTSRRCEMYYNQGIQLLVTGKPGVAFRCLLRAADTYHHQPRLWLRLAQCTIATHLAHERDAALRHQKSDAIARVAAHGGAKHRQVLLPDVASGVQPALTLRYGLECLRNALKLLEHNPEAAPATPATTVSGGGAAKPSATGAPAGPTDAASTAPSAAAAATAVGDSAGLSGAPAVASTTSLECVCLLSMAYIALALEDPVVALAAAGAALNVGARSTASAPNGTAASPTAAVIDDEHRLLAHLYAAEALCMLNRPAEAMQHLSPSLVKDLPASLPAGSSSSSSTGGGSSSATPAPGAFGPAPPTQFGLAPALASSARYVLYVNLAAAHILQDKLPQAQKCLLHATAIHPSSPHALLLQTYIELARGNTAAALDLLQRGKIVPPSASTASGGGGGSNATGQQQQDASGRSGPSFSAQSNNSK</sequence>
<dbReference type="GeneID" id="14924395"/>
<dbReference type="KEGG" id="acan:ACA1_070160"/>
<feature type="region of interest" description="Disordered" evidence="2">
    <location>
        <begin position="757"/>
        <end position="796"/>
    </location>
</feature>
<keyword evidence="4" id="KW-1185">Reference proteome</keyword>
<comment type="similarity">
    <text evidence="1">Belongs to the CNOT10 family.</text>
</comment>
<feature type="compositionally biased region" description="Polar residues" evidence="2">
    <location>
        <begin position="779"/>
        <end position="796"/>
    </location>
</feature>
<dbReference type="VEuPathDB" id="AmoebaDB:ACA1_070160"/>
<feature type="region of interest" description="Disordered" evidence="2">
    <location>
        <begin position="648"/>
        <end position="673"/>
    </location>
</feature>
<dbReference type="STRING" id="1257118.L8HDZ7"/>
<feature type="region of interest" description="Disordered" evidence="2">
    <location>
        <begin position="310"/>
        <end position="329"/>
    </location>
</feature>
<dbReference type="Gene3D" id="1.25.40.10">
    <property type="entry name" value="Tetratricopeptide repeat domain"/>
    <property type="match status" value="2"/>
</dbReference>
<evidence type="ECO:0000256" key="2">
    <source>
        <dbReference type="SAM" id="MobiDB-lite"/>
    </source>
</evidence>
<gene>
    <name evidence="3" type="ORF">ACA1_070160</name>
</gene>
<dbReference type="GO" id="GO:0017148">
    <property type="term" value="P:negative regulation of translation"/>
    <property type="evidence" value="ECO:0007669"/>
    <property type="project" value="TreeGrafter"/>
</dbReference>
<dbReference type="SUPFAM" id="SSF48452">
    <property type="entry name" value="TPR-like"/>
    <property type="match status" value="1"/>
</dbReference>
<dbReference type="RefSeq" id="XP_004352948.1">
    <property type="nucleotide sequence ID" value="XM_004352896.1"/>
</dbReference>
<protein>
    <submittedName>
        <fullName evidence="3">Tetratricopeptide repeat-containing protein</fullName>
    </submittedName>
</protein>
<dbReference type="Proteomes" id="UP000011083">
    <property type="component" value="Unassembled WGS sequence"/>
</dbReference>
<dbReference type="InterPro" id="IPR011990">
    <property type="entry name" value="TPR-like_helical_dom_sf"/>
</dbReference>
<dbReference type="OMA" id="PECSRMY"/>
<reference evidence="3 4" key="1">
    <citation type="journal article" date="2013" name="Genome Biol.">
        <title>Genome of Acanthamoeba castellanii highlights extensive lateral gene transfer and early evolution of tyrosine kinase signaling.</title>
        <authorList>
            <person name="Clarke M."/>
            <person name="Lohan A.J."/>
            <person name="Liu B."/>
            <person name="Lagkouvardos I."/>
            <person name="Roy S."/>
            <person name="Zafar N."/>
            <person name="Bertelli C."/>
            <person name="Schilde C."/>
            <person name="Kianianmomeni A."/>
            <person name="Burglin T.R."/>
            <person name="Frech C."/>
            <person name="Turcotte B."/>
            <person name="Kopec K.O."/>
            <person name="Synnott J.M."/>
            <person name="Choo C."/>
            <person name="Paponov I."/>
            <person name="Finkler A."/>
            <person name="Soon Heng Tan C."/>
            <person name="Hutchins A.P."/>
            <person name="Weinmeier T."/>
            <person name="Rattei T."/>
            <person name="Chu J.S."/>
            <person name="Gimenez G."/>
            <person name="Irimia M."/>
            <person name="Rigden D.J."/>
            <person name="Fitzpatrick D.A."/>
            <person name="Lorenzo-Morales J."/>
            <person name="Bateman A."/>
            <person name="Chiu C.H."/>
            <person name="Tang P."/>
            <person name="Hegemann P."/>
            <person name="Fromm H."/>
            <person name="Raoult D."/>
            <person name="Greub G."/>
            <person name="Miranda-Saavedra D."/>
            <person name="Chen N."/>
            <person name="Nash P."/>
            <person name="Ginger M.L."/>
            <person name="Horn M."/>
            <person name="Schaap P."/>
            <person name="Caler L."/>
            <person name="Loftus B."/>
        </authorList>
    </citation>
    <scope>NUCLEOTIDE SEQUENCE [LARGE SCALE GENOMIC DNA]</scope>
    <source>
        <strain evidence="3 4">Neff</strain>
    </source>
</reference>
<organism evidence="3 4">
    <name type="scientific">Acanthamoeba castellanii (strain ATCC 30010 / Neff)</name>
    <dbReference type="NCBI Taxonomy" id="1257118"/>
    <lineage>
        <taxon>Eukaryota</taxon>
        <taxon>Amoebozoa</taxon>
        <taxon>Discosea</taxon>
        <taxon>Longamoebia</taxon>
        <taxon>Centramoebida</taxon>
        <taxon>Acanthamoebidae</taxon>
        <taxon>Acanthamoeba</taxon>
    </lineage>
</organism>
<feature type="region of interest" description="Disordered" evidence="2">
    <location>
        <begin position="169"/>
        <end position="208"/>
    </location>
</feature>
<evidence type="ECO:0000313" key="4">
    <source>
        <dbReference type="Proteomes" id="UP000011083"/>
    </source>
</evidence>
<dbReference type="InterPro" id="IPR039740">
    <property type="entry name" value="CNOT10"/>
</dbReference>
<name>L8HDZ7_ACACF</name>
<dbReference type="PANTHER" id="PTHR12979:SF5">
    <property type="entry name" value="CCR4-NOT TRANSCRIPTION COMPLEX SUBUNIT 10"/>
    <property type="match status" value="1"/>
</dbReference>
<dbReference type="GO" id="GO:0030014">
    <property type="term" value="C:CCR4-NOT complex"/>
    <property type="evidence" value="ECO:0007669"/>
    <property type="project" value="InterPro"/>
</dbReference>
<dbReference type="EMBL" id="KB007857">
    <property type="protein sequence ID" value="ELR23420.1"/>
    <property type="molecule type" value="Genomic_DNA"/>
</dbReference>
<evidence type="ECO:0000313" key="3">
    <source>
        <dbReference type="EMBL" id="ELR23420.1"/>
    </source>
</evidence>
<evidence type="ECO:0000256" key="1">
    <source>
        <dbReference type="ARBA" id="ARBA00010080"/>
    </source>
</evidence>
<proteinExistence type="inferred from homology"/>
<dbReference type="GO" id="GO:0006402">
    <property type="term" value="P:mRNA catabolic process"/>
    <property type="evidence" value="ECO:0007669"/>
    <property type="project" value="TreeGrafter"/>
</dbReference>
<dbReference type="AlphaFoldDB" id="L8HDZ7"/>
<accession>L8HDZ7</accession>